<keyword evidence="7" id="KW-1185">Reference proteome</keyword>
<reference evidence="6 7" key="1">
    <citation type="submission" date="2019-02" db="EMBL/GenBank/DDBJ databases">
        <title>Deep-cultivation of Planctomycetes and their phenomic and genomic characterization uncovers novel biology.</title>
        <authorList>
            <person name="Wiegand S."/>
            <person name="Jogler M."/>
            <person name="Boedeker C."/>
            <person name="Pinto D."/>
            <person name="Vollmers J."/>
            <person name="Rivas-Marin E."/>
            <person name="Kohn T."/>
            <person name="Peeters S.H."/>
            <person name="Heuer A."/>
            <person name="Rast P."/>
            <person name="Oberbeckmann S."/>
            <person name="Bunk B."/>
            <person name="Jeske O."/>
            <person name="Meyerdierks A."/>
            <person name="Storesund J.E."/>
            <person name="Kallscheuer N."/>
            <person name="Luecker S."/>
            <person name="Lage O.M."/>
            <person name="Pohl T."/>
            <person name="Merkel B.J."/>
            <person name="Hornburger P."/>
            <person name="Mueller R.-W."/>
            <person name="Bruemmer F."/>
            <person name="Labrenz M."/>
            <person name="Spormann A.M."/>
            <person name="Op Den Camp H."/>
            <person name="Overmann J."/>
            <person name="Amann R."/>
            <person name="Jetten M.S.M."/>
            <person name="Mascher T."/>
            <person name="Medema M.H."/>
            <person name="Devos D.P."/>
            <person name="Kaster A.-K."/>
            <person name="Ovreas L."/>
            <person name="Rohde M."/>
            <person name="Galperin M.Y."/>
            <person name="Jogler C."/>
        </authorList>
    </citation>
    <scope>NUCLEOTIDE SEQUENCE [LARGE SCALE GENOMIC DNA]</scope>
    <source>
        <strain evidence="6 7">Mal64</strain>
    </source>
</reference>
<dbReference type="InterPro" id="IPR005119">
    <property type="entry name" value="LysR_subst-bd"/>
</dbReference>
<evidence type="ECO:0000259" key="5">
    <source>
        <dbReference type="PROSITE" id="PS50931"/>
    </source>
</evidence>
<dbReference type="AlphaFoldDB" id="A0A5C5ZS56"/>
<dbReference type="InterPro" id="IPR000847">
    <property type="entry name" value="LysR_HTH_N"/>
</dbReference>
<dbReference type="PRINTS" id="PR00039">
    <property type="entry name" value="HTHLYSR"/>
</dbReference>
<evidence type="ECO:0000256" key="2">
    <source>
        <dbReference type="ARBA" id="ARBA00023015"/>
    </source>
</evidence>
<evidence type="ECO:0000256" key="1">
    <source>
        <dbReference type="ARBA" id="ARBA00009437"/>
    </source>
</evidence>
<dbReference type="Gene3D" id="1.10.10.10">
    <property type="entry name" value="Winged helix-like DNA-binding domain superfamily/Winged helix DNA-binding domain"/>
    <property type="match status" value="1"/>
</dbReference>
<accession>A0A5C5ZS56</accession>
<keyword evidence="3" id="KW-0238">DNA-binding</keyword>
<dbReference type="Pfam" id="PF03466">
    <property type="entry name" value="LysR_substrate"/>
    <property type="match status" value="1"/>
</dbReference>
<dbReference type="FunFam" id="1.10.10.10:FF:000001">
    <property type="entry name" value="LysR family transcriptional regulator"/>
    <property type="match status" value="1"/>
</dbReference>
<sequence length="294" mass="32483">MEMHQLRYFVAVAEERNFTRAAETCSVAQPSLSQQIIKLEKELGHKLFDRLGRQVRLTDAGRLLYGRATSVLEGLESTREELAELAGAGRGRVSVGAMLTAAPYLLPPVLKAFGRSHPEAEVIVHEGMTDRVLEECKSGALDLALLAMPVDDDQLHVEPLFEDELLLAVHPKHRLATKKRVTLEDVMAEPFILLDPIHCLGKQVLSYCLGKECKPRVACRSSQILTVQELVALDYGVSLLPASAAAADKSKSRCYVSLCGASPSRSIALVWRRNRVQSGVVKAFADEIRRRWTS</sequence>
<name>A0A5C5ZS56_9BACT</name>
<dbReference type="GO" id="GO:0003677">
    <property type="term" value="F:DNA binding"/>
    <property type="evidence" value="ECO:0007669"/>
    <property type="project" value="UniProtKB-KW"/>
</dbReference>
<dbReference type="GO" id="GO:0032993">
    <property type="term" value="C:protein-DNA complex"/>
    <property type="evidence" value="ECO:0007669"/>
    <property type="project" value="TreeGrafter"/>
</dbReference>
<gene>
    <name evidence="6" type="primary">oxyR</name>
    <name evidence="6" type="ORF">Mal64_01560</name>
</gene>
<dbReference type="InterPro" id="IPR036390">
    <property type="entry name" value="WH_DNA-bd_sf"/>
</dbReference>
<comment type="similarity">
    <text evidence="1">Belongs to the LysR transcriptional regulatory family.</text>
</comment>
<proteinExistence type="inferred from homology"/>
<dbReference type="Gene3D" id="3.40.190.10">
    <property type="entry name" value="Periplasmic binding protein-like II"/>
    <property type="match status" value="2"/>
</dbReference>
<dbReference type="CDD" id="cd05466">
    <property type="entry name" value="PBP2_LTTR_substrate"/>
    <property type="match status" value="1"/>
</dbReference>
<dbReference type="PANTHER" id="PTHR30346">
    <property type="entry name" value="TRANSCRIPTIONAL DUAL REGULATOR HCAR-RELATED"/>
    <property type="match status" value="1"/>
</dbReference>
<keyword evidence="4" id="KW-0804">Transcription</keyword>
<feature type="domain" description="HTH lysR-type" evidence="5">
    <location>
        <begin position="1"/>
        <end position="58"/>
    </location>
</feature>
<evidence type="ECO:0000256" key="4">
    <source>
        <dbReference type="ARBA" id="ARBA00023163"/>
    </source>
</evidence>
<dbReference type="EMBL" id="SJPQ01000001">
    <property type="protein sequence ID" value="TWT89777.1"/>
    <property type="molecule type" value="Genomic_DNA"/>
</dbReference>
<evidence type="ECO:0000313" key="7">
    <source>
        <dbReference type="Proteomes" id="UP000315440"/>
    </source>
</evidence>
<dbReference type="Pfam" id="PF00126">
    <property type="entry name" value="HTH_1"/>
    <property type="match status" value="1"/>
</dbReference>
<comment type="caution">
    <text evidence="6">The sequence shown here is derived from an EMBL/GenBank/DDBJ whole genome shotgun (WGS) entry which is preliminary data.</text>
</comment>
<dbReference type="Proteomes" id="UP000315440">
    <property type="component" value="Unassembled WGS sequence"/>
</dbReference>
<dbReference type="PROSITE" id="PS50931">
    <property type="entry name" value="HTH_LYSR"/>
    <property type="match status" value="1"/>
</dbReference>
<keyword evidence="2" id="KW-0805">Transcription regulation</keyword>
<dbReference type="SUPFAM" id="SSF46785">
    <property type="entry name" value="Winged helix' DNA-binding domain"/>
    <property type="match status" value="1"/>
</dbReference>
<evidence type="ECO:0000313" key="6">
    <source>
        <dbReference type="EMBL" id="TWT89777.1"/>
    </source>
</evidence>
<dbReference type="GO" id="GO:0003700">
    <property type="term" value="F:DNA-binding transcription factor activity"/>
    <property type="evidence" value="ECO:0007669"/>
    <property type="project" value="InterPro"/>
</dbReference>
<evidence type="ECO:0000256" key="3">
    <source>
        <dbReference type="ARBA" id="ARBA00023125"/>
    </source>
</evidence>
<dbReference type="SUPFAM" id="SSF53850">
    <property type="entry name" value="Periplasmic binding protein-like II"/>
    <property type="match status" value="1"/>
</dbReference>
<protein>
    <submittedName>
        <fullName evidence="6">Hydrogen peroxide-inducible activator</fullName>
    </submittedName>
</protein>
<organism evidence="6 7">
    <name type="scientific">Pseudobythopirellula maris</name>
    <dbReference type="NCBI Taxonomy" id="2527991"/>
    <lineage>
        <taxon>Bacteria</taxon>
        <taxon>Pseudomonadati</taxon>
        <taxon>Planctomycetota</taxon>
        <taxon>Planctomycetia</taxon>
        <taxon>Pirellulales</taxon>
        <taxon>Lacipirellulaceae</taxon>
        <taxon>Pseudobythopirellula</taxon>
    </lineage>
</organism>
<dbReference type="PANTHER" id="PTHR30346:SF0">
    <property type="entry name" value="HCA OPERON TRANSCRIPTIONAL ACTIVATOR HCAR"/>
    <property type="match status" value="1"/>
</dbReference>
<dbReference type="InterPro" id="IPR036388">
    <property type="entry name" value="WH-like_DNA-bd_sf"/>
</dbReference>